<sequence>MVSLSAMAPSTMRWMMEPCSSSDRLRWDTRGVDSLVAGEGVLLMEGVNVAAVATTILPLAKHFLKRATTHRLESGPGGDSLFISATNRAGGHMARLQHNSATCDCQQRAAGGVERLPGLKPVAEAEVGELDDAQLLEEHHVLWLQVPVHHVQPVAVGDGVDNLGELQDEVELGCRVDDLVEAHHVGVLHHLHAAHLLEKMGPCHWVQLSLIYHLHCNLEEKEMRKLNN</sequence>
<dbReference type="OrthoDB" id="10660307at2759"/>
<proteinExistence type="predicted"/>
<dbReference type="EMBL" id="JAAKFY010000026">
    <property type="protein sequence ID" value="KAF3833676.1"/>
    <property type="molecule type" value="Genomic_DNA"/>
</dbReference>
<gene>
    <name evidence="1" type="ORF">F7725_024880</name>
</gene>
<reference evidence="1 2" key="1">
    <citation type="submission" date="2020-03" db="EMBL/GenBank/DDBJ databases">
        <title>Dissostichus mawsoni Genome sequencing and assembly.</title>
        <authorList>
            <person name="Park H."/>
        </authorList>
    </citation>
    <scope>NUCLEOTIDE SEQUENCE [LARGE SCALE GENOMIC DNA]</scope>
    <source>
        <strain evidence="1">DM0001</strain>
        <tissue evidence="1">Muscle</tissue>
    </source>
</reference>
<dbReference type="AntiFam" id="ANF00226">
    <property type="entry name" value="Shadow ORF (opposite pknB)"/>
</dbReference>
<name>A0A7J5X9J2_DISMA</name>
<comment type="caution">
    <text evidence="1">The sequence shown here is derived from an EMBL/GenBank/DDBJ whole genome shotgun (WGS) entry which is preliminary data.</text>
</comment>
<organism evidence="1 2">
    <name type="scientific">Dissostichus mawsoni</name>
    <name type="common">Antarctic cod</name>
    <dbReference type="NCBI Taxonomy" id="36200"/>
    <lineage>
        <taxon>Eukaryota</taxon>
        <taxon>Metazoa</taxon>
        <taxon>Chordata</taxon>
        <taxon>Craniata</taxon>
        <taxon>Vertebrata</taxon>
        <taxon>Euteleostomi</taxon>
        <taxon>Actinopterygii</taxon>
        <taxon>Neopterygii</taxon>
        <taxon>Teleostei</taxon>
        <taxon>Neoteleostei</taxon>
        <taxon>Acanthomorphata</taxon>
        <taxon>Eupercaria</taxon>
        <taxon>Perciformes</taxon>
        <taxon>Notothenioidei</taxon>
        <taxon>Nototheniidae</taxon>
        <taxon>Dissostichus</taxon>
    </lineage>
</organism>
<keyword evidence="2" id="KW-1185">Reference proteome</keyword>
<evidence type="ECO:0000313" key="1">
    <source>
        <dbReference type="EMBL" id="KAF3833676.1"/>
    </source>
</evidence>
<evidence type="ECO:0000313" key="2">
    <source>
        <dbReference type="Proteomes" id="UP000518266"/>
    </source>
</evidence>
<dbReference type="AlphaFoldDB" id="A0A7J5X9J2"/>
<dbReference type="Proteomes" id="UP000518266">
    <property type="component" value="Unassembled WGS sequence"/>
</dbReference>
<protein>
    <submittedName>
        <fullName evidence="1">Uncharacterized protein</fullName>
    </submittedName>
</protein>
<accession>A0A7J5X9J2</accession>